<evidence type="ECO:0000256" key="2">
    <source>
        <dbReference type="ARBA" id="ARBA00014933"/>
    </source>
</evidence>
<proteinExistence type="inferred from homology"/>
<dbReference type="SUPFAM" id="SSF48371">
    <property type="entry name" value="ARM repeat"/>
    <property type="match status" value="1"/>
</dbReference>
<dbReference type="Proteomes" id="UP000682733">
    <property type="component" value="Unassembled WGS sequence"/>
</dbReference>
<dbReference type="PANTHER" id="PTHR13554:SF10">
    <property type="entry name" value="26S PROTEASOME NON-ATPASE REGULATORY SUBUNIT 5"/>
    <property type="match status" value="1"/>
</dbReference>
<dbReference type="Proteomes" id="UP000677228">
    <property type="component" value="Unassembled WGS sequence"/>
</dbReference>
<feature type="non-terminal residue" evidence="4">
    <location>
        <position position="1"/>
    </location>
</feature>
<evidence type="ECO:0000256" key="1">
    <source>
        <dbReference type="ARBA" id="ARBA00006823"/>
    </source>
</evidence>
<comment type="caution">
    <text evidence="4">The sequence shown here is derived from an EMBL/GenBank/DDBJ whole genome shotgun (WGS) entry which is preliminary data.</text>
</comment>
<dbReference type="GO" id="GO:0005829">
    <property type="term" value="C:cytosol"/>
    <property type="evidence" value="ECO:0007669"/>
    <property type="project" value="TreeGrafter"/>
</dbReference>
<comment type="similarity">
    <text evidence="1">Belongs to the proteasome subunit S5B/HSM3 family.</text>
</comment>
<dbReference type="EMBL" id="CAJOBA010008314">
    <property type="protein sequence ID" value="CAF3825417.1"/>
    <property type="molecule type" value="Genomic_DNA"/>
</dbReference>
<evidence type="ECO:0000313" key="7">
    <source>
        <dbReference type="Proteomes" id="UP000663829"/>
    </source>
</evidence>
<sequence>SKSILEQMIKNLINISDDQVVLDYLAQQYFHPQNIELIKSGHRQDVVIKLRLYEYLISLCLLDFKIFDFIVNDKHQLLSQFFYDCLHSDSDVLFLMNCIELLTLLTEKLYTLDYLQNKTTIMDHFLRLLMENDDDLLKPAFIKLFGCYIRNYMQLISEQTTMDTTTPSSTNIQLFNRFIPFLFDILLLSDMQKTSLTFISLDTIGFIGKTFVGKRYMVNNMETKFFDCIQKLIQMIRSYQSDIRVRSMLCLADLFYLKENERNQFGWEVTEKIYTHCNHTYALLTLLTQIAKQPFIDLRLASHKVFLNMTYSKWAIDAMSNEPGFIEYLLNRQSEREKPGKESKYQIIKSLCSQENEELQAHIQNTVGNVTYLKFRRYANEGAFFVQPESNVAFDGAND</sequence>
<dbReference type="InterPro" id="IPR016024">
    <property type="entry name" value="ARM-type_fold"/>
</dbReference>
<dbReference type="EMBL" id="CAJNOQ010009625">
    <property type="protein sequence ID" value="CAF1229931.1"/>
    <property type="molecule type" value="Genomic_DNA"/>
</dbReference>
<dbReference type="EMBL" id="CAJOBC010009628">
    <property type="protein sequence ID" value="CAF3992609.1"/>
    <property type="molecule type" value="Genomic_DNA"/>
</dbReference>
<dbReference type="GO" id="GO:0043248">
    <property type="term" value="P:proteasome assembly"/>
    <property type="evidence" value="ECO:0007669"/>
    <property type="project" value="InterPro"/>
</dbReference>
<evidence type="ECO:0000313" key="4">
    <source>
        <dbReference type="EMBL" id="CAF1229931.1"/>
    </source>
</evidence>
<organism evidence="4 7">
    <name type="scientific">Didymodactylos carnosus</name>
    <dbReference type="NCBI Taxonomy" id="1234261"/>
    <lineage>
        <taxon>Eukaryota</taxon>
        <taxon>Metazoa</taxon>
        <taxon>Spiralia</taxon>
        <taxon>Gnathifera</taxon>
        <taxon>Rotifera</taxon>
        <taxon>Eurotatoria</taxon>
        <taxon>Bdelloidea</taxon>
        <taxon>Philodinida</taxon>
        <taxon>Philodinidae</taxon>
        <taxon>Didymodactylos</taxon>
    </lineage>
</organism>
<evidence type="ECO:0000313" key="5">
    <source>
        <dbReference type="EMBL" id="CAF3825417.1"/>
    </source>
</evidence>
<keyword evidence="7" id="KW-1185">Reference proteome</keyword>
<evidence type="ECO:0000313" key="6">
    <source>
        <dbReference type="EMBL" id="CAF3992609.1"/>
    </source>
</evidence>
<evidence type="ECO:0000313" key="3">
    <source>
        <dbReference type="EMBL" id="CAF1059797.1"/>
    </source>
</evidence>
<dbReference type="Proteomes" id="UP000681722">
    <property type="component" value="Unassembled WGS sequence"/>
</dbReference>
<name>A0A814YKL2_9BILA</name>
<dbReference type="OrthoDB" id="10250600at2759"/>
<dbReference type="PANTHER" id="PTHR13554">
    <property type="entry name" value="26S PROTEASOME NON-ATPASE REGULATORY SUBUNIT 5-RELATED"/>
    <property type="match status" value="1"/>
</dbReference>
<reference evidence="4" key="1">
    <citation type="submission" date="2021-02" db="EMBL/GenBank/DDBJ databases">
        <authorList>
            <person name="Nowell W R."/>
        </authorList>
    </citation>
    <scope>NUCLEOTIDE SEQUENCE</scope>
</reference>
<dbReference type="Proteomes" id="UP000663829">
    <property type="component" value="Unassembled WGS sequence"/>
</dbReference>
<protein>
    <recommendedName>
        <fullName evidence="2">26S proteasome non-ATPase regulatory subunit 5</fullName>
    </recommendedName>
</protein>
<dbReference type="EMBL" id="CAJNOK010008299">
    <property type="protein sequence ID" value="CAF1059797.1"/>
    <property type="molecule type" value="Genomic_DNA"/>
</dbReference>
<dbReference type="InterPro" id="IPR019538">
    <property type="entry name" value="PSMD5"/>
</dbReference>
<dbReference type="AlphaFoldDB" id="A0A814YKL2"/>
<gene>
    <name evidence="4" type="ORF">GPM918_LOCUS25119</name>
    <name evidence="3" type="ORF">OVA965_LOCUS17352</name>
    <name evidence="6" type="ORF">SRO942_LOCUS25123</name>
    <name evidence="5" type="ORF">TMI583_LOCUS17363</name>
</gene>
<dbReference type="Pfam" id="PF10508">
    <property type="entry name" value="Proteasom_PSMB"/>
    <property type="match status" value="1"/>
</dbReference>
<accession>A0A814YKL2</accession>